<dbReference type="AlphaFoldDB" id="A0A409V6F8"/>
<evidence type="ECO:0000313" key="2">
    <source>
        <dbReference type="EMBL" id="OPL20254.1"/>
    </source>
</evidence>
<feature type="non-terminal residue" evidence="2">
    <location>
        <position position="204"/>
    </location>
</feature>
<proteinExistence type="predicted"/>
<protein>
    <submittedName>
        <fullName evidence="2">Uncharacterized protein</fullName>
    </submittedName>
</protein>
<dbReference type="EMBL" id="KV614498">
    <property type="protein sequence ID" value="OPL20254.1"/>
    <property type="molecule type" value="Genomic_DNA"/>
</dbReference>
<gene>
    <name evidence="2" type="ORF">AM593_02147</name>
</gene>
<name>A0A409V6F8_MYTGA</name>
<evidence type="ECO:0000256" key="1">
    <source>
        <dbReference type="SAM" id="MobiDB-lite"/>
    </source>
</evidence>
<organism evidence="2 3">
    <name type="scientific">Mytilus galloprovincialis</name>
    <name type="common">Mediterranean mussel</name>
    <dbReference type="NCBI Taxonomy" id="29158"/>
    <lineage>
        <taxon>Eukaryota</taxon>
        <taxon>Metazoa</taxon>
        <taxon>Spiralia</taxon>
        <taxon>Lophotrochozoa</taxon>
        <taxon>Mollusca</taxon>
        <taxon>Bivalvia</taxon>
        <taxon>Autobranchia</taxon>
        <taxon>Pteriomorphia</taxon>
        <taxon>Mytilida</taxon>
        <taxon>Mytiloidea</taxon>
        <taxon>Mytilidae</taxon>
        <taxon>Mytilinae</taxon>
        <taxon>Mytilus</taxon>
    </lineage>
</organism>
<reference evidence="2 3" key="1">
    <citation type="journal article" date="2016" name="PLoS ONE">
        <title>A First Insight into the Genome of the Filter-Feeder Mussel Mytilus galloprovincialis.</title>
        <authorList>
            <person name="Murgarella M."/>
            <person name="Puiu D."/>
            <person name="Novoa B."/>
            <person name="Figueras A."/>
            <person name="Posada D."/>
            <person name="Canchaya C."/>
        </authorList>
    </citation>
    <scope>NUCLEOTIDE SEQUENCE [LARGE SCALE GENOMIC DNA]</scope>
    <source>
        <tissue evidence="2">Muscle</tissue>
    </source>
</reference>
<feature type="non-terminal residue" evidence="2">
    <location>
        <position position="1"/>
    </location>
</feature>
<keyword evidence="3" id="KW-1185">Reference proteome</keyword>
<dbReference type="Proteomes" id="UP000266721">
    <property type="component" value="Unassembled WGS sequence"/>
</dbReference>
<evidence type="ECO:0000313" key="3">
    <source>
        <dbReference type="Proteomes" id="UP000266721"/>
    </source>
</evidence>
<accession>A0A409V6F8</accession>
<sequence length="204" mass="23509">LDGTYICVADLITTVMQICPWVTLYKRKRSNGSSDIKDNSNKKKKREQMPVDLNNSNVEYDIRNLNPVMFKEHFIGQFEVNVLTLTEPPQEYMARRVNNEWVQIIKDKILQQPHLISTILPVLVDPCQVKEVQEFKCESISSYTLWTIGGNHLRSALQEIAKEATLNDLRNVHIRLYCGLKEEQALQLGNLHNGSQQALKPTFQ</sequence>
<feature type="region of interest" description="Disordered" evidence="1">
    <location>
        <begin position="30"/>
        <end position="50"/>
    </location>
</feature>